<feature type="region of interest" description="Disordered" evidence="13">
    <location>
        <begin position="590"/>
        <end position="610"/>
    </location>
</feature>
<evidence type="ECO:0000256" key="9">
    <source>
        <dbReference type="ARBA" id="ARBA00023273"/>
    </source>
</evidence>
<feature type="compositionally biased region" description="Low complexity" evidence="13">
    <location>
        <begin position="213"/>
        <end position="224"/>
    </location>
</feature>
<comment type="function">
    <text evidence="10">Involved in ciliogenesis.</text>
</comment>
<evidence type="ECO:0000256" key="1">
    <source>
        <dbReference type="ARBA" id="ARBA00004114"/>
    </source>
</evidence>
<dbReference type="CTD" id="84140"/>
<evidence type="ECO:0000256" key="2">
    <source>
        <dbReference type="ARBA" id="ARBA00004120"/>
    </source>
</evidence>
<keyword evidence="6 12" id="KW-0175">Coiled coil</keyword>
<dbReference type="GO" id="GO:0044782">
    <property type="term" value="P:cilium organization"/>
    <property type="evidence" value="ECO:0007669"/>
    <property type="project" value="TreeGrafter"/>
</dbReference>
<comment type="subcellular location">
    <subcellularLocation>
        <location evidence="2">Cytoplasm</location>
        <location evidence="2">Cytoskeleton</location>
        <location evidence="2">Cilium basal body</location>
    </subcellularLocation>
    <subcellularLocation>
        <location evidence="1">Cytoplasm</location>
        <location evidence="1">Cytoskeleton</location>
        <location evidence="1">Microtubule organizing center</location>
        <location evidence="1">Centrosome</location>
        <location evidence="1">Centriole</location>
    </subcellularLocation>
</comment>
<feature type="region of interest" description="Disordered" evidence="13">
    <location>
        <begin position="668"/>
        <end position="788"/>
    </location>
</feature>
<keyword evidence="14" id="KW-1185">Reference proteome</keyword>
<gene>
    <name evidence="15" type="primary">fam161a</name>
</gene>
<feature type="region of interest" description="Disordered" evidence="13">
    <location>
        <begin position="165"/>
        <end position="184"/>
    </location>
</feature>
<evidence type="ECO:0000256" key="10">
    <source>
        <dbReference type="ARBA" id="ARBA00037165"/>
    </source>
</evidence>
<keyword evidence="5" id="KW-0970">Cilium biogenesis/degradation</keyword>
<evidence type="ECO:0000256" key="5">
    <source>
        <dbReference type="ARBA" id="ARBA00022794"/>
    </source>
</evidence>
<feature type="coiled-coil region" evidence="12">
    <location>
        <begin position="545"/>
        <end position="578"/>
    </location>
</feature>
<sequence length="788" mass="91679">MANAHRTNVLVTSCLKTPVDPHTKAPLASYERERALPYTATGHMDNRDYEKELEYEDSGSDFCEEDYQGKGGPHRRTDYGAAGGHFDLSEIFFSNEEYYSKLEELKKAHLRTMAELESMYQQKLQLKSMEPLDMTKLDVGHRLPWASTSPAASCHRLRKSHSAVELRWGSGQSDSSDEEEAVSNDVEKGLLFSPKEHIKNMWRDFKLSPYSRRLSSSSLHSLPGDQRRSRKRKGKKRQGNKDGEQEHWRHRVTIPKPFQMTLREAERRKHGVKTRSEIELENRELRRQLEELTECQRKFRASPVPAHVHLPLYEELQGRNEERLRTMRERQEQHIRTIQKPFSFLERERLKKEQKRLRDQQQSSQEKVKPFKAKPVPKSVYAAASGEQMKEEQLYRSIKIQMRAQEMLHSASMPPSMLTRRLSERKKAKDGGASAGEEDGFSHRPQINKEVPDFDASYRRFQKHLEKRKEVKPTTACEPFELRTSQISSHRERILADIDKEQSSPRMLRWPHISPGPARTPNSSLCSSLSGSLELIPAKATDATKKRHEAVRKALERRKKAEEEEERWKERQKQREKRLQRVVVKRAQANDPHVALSQTHQSKLKEFRKQDLQRRKEYQLEIKEMRQRVKGRPLLLEQVAQRNAKQAAEKRYAEALRGCDVTEEFISSRAAKSGSARRASPSSDSRQSDLEELDMGYEPVHYRKVFLDDEDGDDEDERDEGRDGEEESDKASSSHRDAEDASGRCTAEDHRGDNRHYSDESYHYSDDHENYSDDSEHEADTKEQEAGE</sequence>
<evidence type="ECO:0000256" key="11">
    <source>
        <dbReference type="ARBA" id="ARBA00039949"/>
    </source>
</evidence>
<evidence type="ECO:0000256" key="3">
    <source>
        <dbReference type="ARBA" id="ARBA00006663"/>
    </source>
</evidence>
<proteinExistence type="inferred from homology"/>
<keyword evidence="8" id="KW-0206">Cytoskeleton</keyword>
<evidence type="ECO:0000313" key="15">
    <source>
        <dbReference type="RefSeq" id="XP_008283199.1"/>
    </source>
</evidence>
<feature type="region of interest" description="Disordered" evidence="13">
    <location>
        <begin position="351"/>
        <end position="373"/>
    </location>
</feature>
<feature type="compositionally biased region" description="Acidic residues" evidence="13">
    <location>
        <begin position="708"/>
        <end position="728"/>
    </location>
</feature>
<dbReference type="Proteomes" id="UP000694891">
    <property type="component" value="Unplaced"/>
</dbReference>
<evidence type="ECO:0000256" key="4">
    <source>
        <dbReference type="ARBA" id="ARBA00022490"/>
    </source>
</evidence>
<accession>A0A9Y4N357</accession>
<dbReference type="PANTHER" id="PTHR21501">
    <property type="entry name" value="PROTEIN FAM-161"/>
    <property type="match status" value="1"/>
</dbReference>
<evidence type="ECO:0000256" key="6">
    <source>
        <dbReference type="ARBA" id="ARBA00023054"/>
    </source>
</evidence>
<organism evidence="14 15">
    <name type="scientific">Stegastes partitus</name>
    <name type="common">bicolor damselfish</name>
    <dbReference type="NCBI Taxonomy" id="144197"/>
    <lineage>
        <taxon>Eukaryota</taxon>
        <taxon>Metazoa</taxon>
        <taxon>Chordata</taxon>
        <taxon>Craniata</taxon>
        <taxon>Vertebrata</taxon>
        <taxon>Euteleostomi</taxon>
        <taxon>Actinopterygii</taxon>
        <taxon>Neopterygii</taxon>
        <taxon>Teleostei</taxon>
        <taxon>Neoteleostei</taxon>
        <taxon>Acanthomorphata</taxon>
        <taxon>Ovalentaria</taxon>
        <taxon>Pomacentridae</taxon>
        <taxon>Stegastes</taxon>
    </lineage>
</organism>
<evidence type="ECO:0000256" key="12">
    <source>
        <dbReference type="SAM" id="Coils"/>
    </source>
</evidence>
<dbReference type="InterPro" id="IPR019579">
    <property type="entry name" value="FAM161A/B"/>
</dbReference>
<evidence type="ECO:0000256" key="8">
    <source>
        <dbReference type="ARBA" id="ARBA00023212"/>
    </source>
</evidence>
<dbReference type="AlphaFoldDB" id="A0A9Y4N357"/>
<feature type="region of interest" description="Disordered" evidence="13">
    <location>
        <begin position="423"/>
        <end position="452"/>
    </location>
</feature>
<dbReference type="RefSeq" id="XP_008283199.1">
    <property type="nucleotide sequence ID" value="XM_008284977.1"/>
</dbReference>
<evidence type="ECO:0000256" key="7">
    <source>
        <dbReference type="ARBA" id="ARBA00023069"/>
    </source>
</evidence>
<dbReference type="PANTHER" id="PTHR21501:SF3">
    <property type="entry name" value="PROTEIN FAM161A"/>
    <property type="match status" value="1"/>
</dbReference>
<protein>
    <recommendedName>
        <fullName evidence="11">Protein FAM161A</fullName>
    </recommendedName>
</protein>
<feature type="compositionally biased region" description="Basic and acidic residues" evidence="13">
    <location>
        <begin position="778"/>
        <end position="788"/>
    </location>
</feature>
<keyword evidence="7" id="KW-0969">Cilium</keyword>
<feature type="compositionally biased region" description="Basic residues" evidence="13">
    <location>
        <begin position="228"/>
        <end position="238"/>
    </location>
</feature>
<feature type="compositionally biased region" description="Low complexity" evidence="13">
    <location>
        <begin position="668"/>
        <end position="685"/>
    </location>
</feature>
<feature type="compositionally biased region" description="Basic and acidic residues" evidence="13">
    <location>
        <begin position="729"/>
        <end position="771"/>
    </location>
</feature>
<dbReference type="GeneID" id="103359580"/>
<keyword evidence="9" id="KW-0966">Cell projection</keyword>
<dbReference type="Pfam" id="PF10595">
    <property type="entry name" value="FAM161A_B"/>
    <property type="match status" value="1"/>
</dbReference>
<evidence type="ECO:0000313" key="14">
    <source>
        <dbReference type="Proteomes" id="UP000694891"/>
    </source>
</evidence>
<keyword evidence="4" id="KW-0963">Cytoplasm</keyword>
<reference evidence="15" key="1">
    <citation type="submission" date="2025-08" db="UniProtKB">
        <authorList>
            <consortium name="RefSeq"/>
        </authorList>
    </citation>
    <scope>IDENTIFICATION</scope>
</reference>
<name>A0A9Y4N357_9TELE</name>
<dbReference type="GO" id="GO:0005814">
    <property type="term" value="C:centriole"/>
    <property type="evidence" value="ECO:0007669"/>
    <property type="project" value="UniProtKB-SubCell"/>
</dbReference>
<dbReference type="InterPro" id="IPR051655">
    <property type="entry name" value="FAM161"/>
</dbReference>
<evidence type="ECO:0000256" key="13">
    <source>
        <dbReference type="SAM" id="MobiDB-lite"/>
    </source>
</evidence>
<feature type="region of interest" description="Disordered" evidence="13">
    <location>
        <begin position="213"/>
        <end position="248"/>
    </location>
</feature>
<dbReference type="GO" id="GO:0005929">
    <property type="term" value="C:cilium"/>
    <property type="evidence" value="ECO:0007669"/>
    <property type="project" value="TreeGrafter"/>
</dbReference>
<comment type="similarity">
    <text evidence="3">Belongs to the FAM161 family.</text>
</comment>